<dbReference type="EMBL" id="QWEY01000006">
    <property type="protein sequence ID" value="RGP37027.1"/>
    <property type="molecule type" value="Genomic_DNA"/>
</dbReference>
<name>A0A411Z1U0_9RHOB</name>
<sequence length="243" mass="26872">MLKTICRACPLRQCDAFLPMTEDEIRFMERFKRGELSVARGATILSEGEPSGQLYTVLSGLGLRHKTLEGGQRQVLNLIFPGDFLGLQAGLMGEMGHSVEATTPMVLCVFDRSALWSLFQANPARAYDLTWIAAIEEHFLGETVATIGQRDASAALAWAFLRIFRRGESLGLVTDGKMSLPYRQQDMADALGLSLVHTNKRLQRFRAAGLMDWSRGVLHIPDRKALADLANLSDGPAEKRPLL</sequence>
<protein>
    <submittedName>
        <fullName evidence="6">Crp/Fnr family transcriptional regulator</fullName>
    </submittedName>
</protein>
<evidence type="ECO:0000256" key="3">
    <source>
        <dbReference type="ARBA" id="ARBA00023163"/>
    </source>
</evidence>
<evidence type="ECO:0000313" key="6">
    <source>
        <dbReference type="EMBL" id="RGP37027.1"/>
    </source>
</evidence>
<dbReference type="Gene3D" id="2.60.120.10">
    <property type="entry name" value="Jelly Rolls"/>
    <property type="match status" value="1"/>
</dbReference>
<dbReference type="InterPro" id="IPR036390">
    <property type="entry name" value="WH_DNA-bd_sf"/>
</dbReference>
<dbReference type="AlphaFoldDB" id="A0A411Z1U0"/>
<dbReference type="InterPro" id="IPR014710">
    <property type="entry name" value="RmlC-like_jellyroll"/>
</dbReference>
<keyword evidence="7" id="KW-1185">Reference proteome</keyword>
<evidence type="ECO:0000256" key="2">
    <source>
        <dbReference type="ARBA" id="ARBA00023125"/>
    </source>
</evidence>
<keyword evidence="1" id="KW-0805">Transcription regulation</keyword>
<accession>A0A411Z1U0</accession>
<dbReference type="OrthoDB" id="7584044at2"/>
<evidence type="ECO:0000313" key="7">
    <source>
        <dbReference type="Proteomes" id="UP000284547"/>
    </source>
</evidence>
<dbReference type="Proteomes" id="UP000284547">
    <property type="component" value="Unassembled WGS sequence"/>
</dbReference>
<dbReference type="SUPFAM" id="SSF51206">
    <property type="entry name" value="cAMP-binding domain-like"/>
    <property type="match status" value="1"/>
</dbReference>
<gene>
    <name evidence="6" type="ORF">D1012_12840</name>
</gene>
<keyword evidence="2" id="KW-0238">DNA-binding</keyword>
<dbReference type="InterPro" id="IPR036388">
    <property type="entry name" value="WH-like_DNA-bd_sf"/>
</dbReference>
<dbReference type="Gene3D" id="1.10.10.10">
    <property type="entry name" value="Winged helix-like DNA-binding domain superfamily/Winged helix DNA-binding domain"/>
    <property type="match status" value="1"/>
</dbReference>
<evidence type="ECO:0000259" key="4">
    <source>
        <dbReference type="PROSITE" id="PS50042"/>
    </source>
</evidence>
<feature type="domain" description="Cyclic nucleotide-binding" evidence="4">
    <location>
        <begin position="41"/>
        <end position="93"/>
    </location>
</feature>
<dbReference type="InterPro" id="IPR050397">
    <property type="entry name" value="Env_Response_Regulators"/>
</dbReference>
<dbReference type="PROSITE" id="PS51063">
    <property type="entry name" value="HTH_CRP_2"/>
    <property type="match status" value="1"/>
</dbReference>
<dbReference type="PANTHER" id="PTHR24567:SF68">
    <property type="entry name" value="DNA-BINDING TRANSCRIPTIONAL DUAL REGULATOR CRP"/>
    <property type="match status" value="1"/>
</dbReference>
<dbReference type="GO" id="GO:0005829">
    <property type="term" value="C:cytosol"/>
    <property type="evidence" value="ECO:0007669"/>
    <property type="project" value="TreeGrafter"/>
</dbReference>
<dbReference type="GO" id="GO:0003700">
    <property type="term" value="F:DNA-binding transcription factor activity"/>
    <property type="evidence" value="ECO:0007669"/>
    <property type="project" value="TreeGrafter"/>
</dbReference>
<comment type="caution">
    <text evidence="6">The sequence shown here is derived from an EMBL/GenBank/DDBJ whole genome shotgun (WGS) entry which is preliminary data.</text>
</comment>
<feature type="domain" description="HTH crp-type" evidence="5">
    <location>
        <begin position="150"/>
        <end position="224"/>
    </location>
</feature>
<evidence type="ECO:0000259" key="5">
    <source>
        <dbReference type="PROSITE" id="PS51063"/>
    </source>
</evidence>
<dbReference type="Pfam" id="PF00027">
    <property type="entry name" value="cNMP_binding"/>
    <property type="match status" value="1"/>
</dbReference>
<keyword evidence="3" id="KW-0804">Transcription</keyword>
<dbReference type="PROSITE" id="PS50042">
    <property type="entry name" value="CNMP_BINDING_3"/>
    <property type="match status" value="1"/>
</dbReference>
<evidence type="ECO:0000256" key="1">
    <source>
        <dbReference type="ARBA" id="ARBA00023015"/>
    </source>
</evidence>
<dbReference type="PANTHER" id="PTHR24567">
    <property type="entry name" value="CRP FAMILY TRANSCRIPTIONAL REGULATORY PROTEIN"/>
    <property type="match status" value="1"/>
</dbReference>
<reference evidence="6 7" key="1">
    <citation type="submission" date="2018-08" db="EMBL/GenBank/DDBJ databases">
        <title>Flavobacterium tibetense sp. nov., isolated from a wetland YonghuCo on Tibetan Plateau.</title>
        <authorList>
            <person name="Phurbu D."/>
            <person name="Lu H."/>
            <person name="Xing P."/>
        </authorList>
    </citation>
    <scope>NUCLEOTIDE SEQUENCE [LARGE SCALE GENOMIC DNA]</scope>
    <source>
        <strain evidence="6 7">DJC</strain>
    </source>
</reference>
<dbReference type="RefSeq" id="WP_118152796.1">
    <property type="nucleotide sequence ID" value="NZ_QWEY01000006.1"/>
</dbReference>
<dbReference type="InterPro" id="IPR018490">
    <property type="entry name" value="cNMP-bd_dom_sf"/>
</dbReference>
<dbReference type="InterPro" id="IPR012318">
    <property type="entry name" value="HTH_CRP"/>
</dbReference>
<organism evidence="6 7">
    <name type="scientific">Pseudotabrizicola alkalilacus</name>
    <dbReference type="NCBI Taxonomy" id="2305252"/>
    <lineage>
        <taxon>Bacteria</taxon>
        <taxon>Pseudomonadati</taxon>
        <taxon>Pseudomonadota</taxon>
        <taxon>Alphaproteobacteria</taxon>
        <taxon>Rhodobacterales</taxon>
        <taxon>Paracoccaceae</taxon>
        <taxon>Pseudotabrizicola</taxon>
    </lineage>
</organism>
<dbReference type="CDD" id="cd00038">
    <property type="entry name" value="CAP_ED"/>
    <property type="match status" value="1"/>
</dbReference>
<dbReference type="Pfam" id="PF13545">
    <property type="entry name" value="HTH_Crp_2"/>
    <property type="match status" value="1"/>
</dbReference>
<dbReference type="GO" id="GO:0003677">
    <property type="term" value="F:DNA binding"/>
    <property type="evidence" value="ECO:0007669"/>
    <property type="project" value="UniProtKB-KW"/>
</dbReference>
<dbReference type="InterPro" id="IPR000595">
    <property type="entry name" value="cNMP-bd_dom"/>
</dbReference>
<dbReference type="SUPFAM" id="SSF46785">
    <property type="entry name" value="Winged helix' DNA-binding domain"/>
    <property type="match status" value="1"/>
</dbReference>
<proteinExistence type="predicted"/>